<evidence type="ECO:0000313" key="3">
    <source>
        <dbReference type="Proteomes" id="UP000265520"/>
    </source>
</evidence>
<sequence length="62" mass="6443">NMATFGERMLKLVADNKKTGKKKVKGGTMVSLSQSAPGNSSSPGGGHASSSAPKETPQKRQR</sequence>
<name>A0A392SVJ9_9FABA</name>
<dbReference type="EMBL" id="LXQA010447837">
    <property type="protein sequence ID" value="MCI52472.1"/>
    <property type="molecule type" value="Genomic_DNA"/>
</dbReference>
<comment type="caution">
    <text evidence="2">The sequence shown here is derived from an EMBL/GenBank/DDBJ whole genome shotgun (WGS) entry which is preliminary data.</text>
</comment>
<evidence type="ECO:0000313" key="2">
    <source>
        <dbReference type="EMBL" id="MCI52472.1"/>
    </source>
</evidence>
<protein>
    <submittedName>
        <fullName evidence="2">Uncharacterized protein</fullName>
    </submittedName>
</protein>
<proteinExistence type="predicted"/>
<feature type="compositionally biased region" description="Low complexity" evidence="1">
    <location>
        <begin position="26"/>
        <end position="53"/>
    </location>
</feature>
<feature type="region of interest" description="Disordered" evidence="1">
    <location>
        <begin position="16"/>
        <end position="62"/>
    </location>
</feature>
<keyword evidence="3" id="KW-1185">Reference proteome</keyword>
<organism evidence="2 3">
    <name type="scientific">Trifolium medium</name>
    <dbReference type="NCBI Taxonomy" id="97028"/>
    <lineage>
        <taxon>Eukaryota</taxon>
        <taxon>Viridiplantae</taxon>
        <taxon>Streptophyta</taxon>
        <taxon>Embryophyta</taxon>
        <taxon>Tracheophyta</taxon>
        <taxon>Spermatophyta</taxon>
        <taxon>Magnoliopsida</taxon>
        <taxon>eudicotyledons</taxon>
        <taxon>Gunneridae</taxon>
        <taxon>Pentapetalae</taxon>
        <taxon>rosids</taxon>
        <taxon>fabids</taxon>
        <taxon>Fabales</taxon>
        <taxon>Fabaceae</taxon>
        <taxon>Papilionoideae</taxon>
        <taxon>50 kb inversion clade</taxon>
        <taxon>NPAAA clade</taxon>
        <taxon>Hologalegina</taxon>
        <taxon>IRL clade</taxon>
        <taxon>Trifolieae</taxon>
        <taxon>Trifolium</taxon>
    </lineage>
</organism>
<feature type="non-terminal residue" evidence="2">
    <location>
        <position position="1"/>
    </location>
</feature>
<dbReference type="Proteomes" id="UP000265520">
    <property type="component" value="Unassembled WGS sequence"/>
</dbReference>
<dbReference type="AlphaFoldDB" id="A0A392SVJ9"/>
<accession>A0A392SVJ9</accession>
<evidence type="ECO:0000256" key="1">
    <source>
        <dbReference type="SAM" id="MobiDB-lite"/>
    </source>
</evidence>
<reference evidence="2 3" key="1">
    <citation type="journal article" date="2018" name="Front. Plant Sci.">
        <title>Red Clover (Trifolium pratense) and Zigzag Clover (T. medium) - A Picture of Genomic Similarities and Differences.</title>
        <authorList>
            <person name="Dluhosova J."/>
            <person name="Istvanek J."/>
            <person name="Nedelnik J."/>
            <person name="Repkova J."/>
        </authorList>
    </citation>
    <scope>NUCLEOTIDE SEQUENCE [LARGE SCALE GENOMIC DNA]</scope>
    <source>
        <strain evidence="3">cv. 10/8</strain>
        <tissue evidence="2">Leaf</tissue>
    </source>
</reference>